<dbReference type="EMBL" id="JAUSRO010000012">
    <property type="protein sequence ID" value="MDP9901466.1"/>
    <property type="molecule type" value="Genomic_DNA"/>
</dbReference>
<keyword evidence="2" id="KW-0175">Coiled coil</keyword>
<dbReference type="Pfam" id="PF25885">
    <property type="entry name" value="HH_EMRA"/>
    <property type="match status" value="1"/>
</dbReference>
<evidence type="ECO:0000256" key="1">
    <source>
        <dbReference type="ARBA" id="ARBA00004196"/>
    </source>
</evidence>
<dbReference type="InterPro" id="IPR050739">
    <property type="entry name" value="MFP"/>
</dbReference>
<comment type="subcellular location">
    <subcellularLocation>
        <location evidence="1">Cell envelope</location>
    </subcellularLocation>
</comment>
<dbReference type="SUPFAM" id="SSF111369">
    <property type="entry name" value="HlyD-like secretion proteins"/>
    <property type="match status" value="2"/>
</dbReference>
<keyword evidence="4" id="KW-0812">Transmembrane</keyword>
<organism evidence="6 7">
    <name type="scientific">Variovorax ginsengisoli</name>
    <dbReference type="NCBI Taxonomy" id="363844"/>
    <lineage>
        <taxon>Bacteria</taxon>
        <taxon>Pseudomonadati</taxon>
        <taxon>Pseudomonadota</taxon>
        <taxon>Betaproteobacteria</taxon>
        <taxon>Burkholderiales</taxon>
        <taxon>Comamonadaceae</taxon>
        <taxon>Variovorax</taxon>
    </lineage>
</organism>
<feature type="region of interest" description="Disordered" evidence="3">
    <location>
        <begin position="1"/>
        <end position="22"/>
    </location>
</feature>
<dbReference type="PANTHER" id="PTHR30386">
    <property type="entry name" value="MEMBRANE FUSION SUBUNIT OF EMRAB-TOLC MULTIDRUG EFFLUX PUMP"/>
    <property type="match status" value="1"/>
</dbReference>
<keyword evidence="7" id="KW-1185">Reference proteome</keyword>
<reference evidence="6 7" key="1">
    <citation type="submission" date="2023-07" db="EMBL/GenBank/DDBJ databases">
        <title>Sorghum-associated microbial communities from plants grown in Nebraska, USA.</title>
        <authorList>
            <person name="Schachtman D."/>
        </authorList>
    </citation>
    <scope>NUCLEOTIDE SEQUENCE [LARGE SCALE GENOMIC DNA]</scope>
    <source>
        <strain evidence="6 7">DS1607</strain>
    </source>
</reference>
<gene>
    <name evidence="6" type="ORF">J2W36_003733</name>
</gene>
<dbReference type="Gene3D" id="1.10.287.470">
    <property type="entry name" value="Helix hairpin bin"/>
    <property type="match status" value="1"/>
</dbReference>
<evidence type="ECO:0000313" key="7">
    <source>
        <dbReference type="Proteomes" id="UP001226867"/>
    </source>
</evidence>
<proteinExistence type="predicted"/>
<keyword evidence="4" id="KW-1133">Transmembrane helix</keyword>
<name>A0ABT9SAS6_9BURK</name>
<comment type="caution">
    <text evidence="6">The sequence shown here is derived from an EMBL/GenBank/DDBJ whole genome shotgun (WGS) entry which is preliminary data.</text>
</comment>
<feature type="transmembrane region" description="Helical" evidence="4">
    <location>
        <begin position="27"/>
        <end position="45"/>
    </location>
</feature>
<accession>A0ABT9SAS6</accession>
<evidence type="ECO:0000313" key="6">
    <source>
        <dbReference type="EMBL" id="MDP9901466.1"/>
    </source>
</evidence>
<feature type="domain" description="Multidrug export protein EmrA/FarA alpha-helical hairpin" evidence="5">
    <location>
        <begin position="100"/>
        <end position="233"/>
    </location>
</feature>
<evidence type="ECO:0000256" key="4">
    <source>
        <dbReference type="SAM" id="Phobius"/>
    </source>
</evidence>
<dbReference type="Gene3D" id="2.40.30.170">
    <property type="match status" value="1"/>
</dbReference>
<sequence>MDNNTAVAASADSAPVEKAGNPKRRRALTALAAVVIVAGGGWGLYEWLVASHYEDTDNAYVQGNVIQITPQVTGTVLSIMADDTDFVKAGQPLVQLDPADAKLALAQSEAALGQAVRQVRTLYANNGSLAAQVTLKQADIAKAQSDIARAQDDLNRRQALTGNGAVSKEELNHSETALANAKSALAAAQAGVASAREQLASNQSLTEGTSVEQHPNVLAAAAKVRESWLAVQRVALPAPVDGYVAKRTVQLGQRVAAGTPMMSIVPLNQLWVDANFKEVQLRNIRIGQPVKLTADLYGKKVAYDGKVAGLGMGTGAAFALLPAQNATGNWIKVVQRVPVRIALDPEQLKANPLRVGLSMDAEVDVTDRGGKALADAPRSTPFAQTQVYADADHDASADADVAGIIAANLGRPVPPKGASATPSEAKPSSSLHPAAQNGRGATLAMHQAARG</sequence>
<dbReference type="InterPro" id="IPR058633">
    <property type="entry name" value="EmrA/FarA_HH"/>
</dbReference>
<dbReference type="RefSeq" id="WP_307691236.1">
    <property type="nucleotide sequence ID" value="NZ_JAUSRO010000012.1"/>
</dbReference>
<dbReference type="Gene3D" id="2.40.50.100">
    <property type="match status" value="1"/>
</dbReference>
<feature type="compositionally biased region" description="Polar residues" evidence="3">
    <location>
        <begin position="420"/>
        <end position="431"/>
    </location>
</feature>
<dbReference type="PANTHER" id="PTHR30386:SF19">
    <property type="entry name" value="MULTIDRUG EXPORT PROTEIN EMRA-RELATED"/>
    <property type="match status" value="1"/>
</dbReference>
<evidence type="ECO:0000256" key="2">
    <source>
        <dbReference type="SAM" id="Coils"/>
    </source>
</evidence>
<keyword evidence="4" id="KW-0472">Membrane</keyword>
<dbReference type="Proteomes" id="UP001226867">
    <property type="component" value="Unassembled WGS sequence"/>
</dbReference>
<evidence type="ECO:0000259" key="5">
    <source>
        <dbReference type="Pfam" id="PF25885"/>
    </source>
</evidence>
<feature type="region of interest" description="Disordered" evidence="3">
    <location>
        <begin position="413"/>
        <end position="451"/>
    </location>
</feature>
<protein>
    <submittedName>
        <fullName evidence="6">Membrane fusion protein (Multidrug efflux system)</fullName>
    </submittedName>
</protein>
<evidence type="ECO:0000256" key="3">
    <source>
        <dbReference type="SAM" id="MobiDB-lite"/>
    </source>
</evidence>
<feature type="coiled-coil region" evidence="2">
    <location>
        <begin position="140"/>
        <end position="198"/>
    </location>
</feature>